<evidence type="ECO:0000313" key="2">
    <source>
        <dbReference type="EMBL" id="MDP8174057.1"/>
    </source>
</evidence>
<dbReference type="AlphaFoldDB" id="A0AAJ6NC55"/>
<protein>
    <submittedName>
        <fullName evidence="2">Uncharacterized protein</fullName>
    </submittedName>
</protein>
<feature type="transmembrane region" description="Helical" evidence="1">
    <location>
        <begin position="59"/>
        <end position="76"/>
    </location>
</feature>
<feature type="transmembrane region" description="Helical" evidence="1">
    <location>
        <begin position="182"/>
        <end position="202"/>
    </location>
</feature>
<accession>A0AAJ6NC55</accession>
<dbReference type="RefSeq" id="WP_306387290.1">
    <property type="nucleotide sequence ID" value="NZ_JASAYT010000002.1"/>
</dbReference>
<feature type="transmembrane region" description="Helical" evidence="1">
    <location>
        <begin position="35"/>
        <end position="53"/>
    </location>
</feature>
<name>A0AAJ6NC55_9PAST</name>
<keyword evidence="1" id="KW-1133">Transmembrane helix</keyword>
<dbReference type="EMBL" id="JASAYT010000002">
    <property type="protein sequence ID" value="MDP8174057.1"/>
    <property type="molecule type" value="Genomic_DNA"/>
</dbReference>
<organism evidence="2 3">
    <name type="scientific">Phocoenobacter skyensis</name>
    <dbReference type="NCBI Taxonomy" id="97481"/>
    <lineage>
        <taxon>Bacteria</taxon>
        <taxon>Pseudomonadati</taxon>
        <taxon>Pseudomonadota</taxon>
        <taxon>Gammaproteobacteria</taxon>
        <taxon>Pasteurellales</taxon>
        <taxon>Pasteurellaceae</taxon>
        <taxon>Phocoenobacter</taxon>
    </lineage>
</organism>
<reference evidence="2" key="1">
    <citation type="journal article" date="2023" name="Front. Microbiol.">
        <title>Phylogeography and host specificity of Pasteurellaceae pathogenic to sea-farmed fish in the north-east Atlantic.</title>
        <authorList>
            <person name="Gulla S."/>
            <person name="Colquhoun D.J."/>
            <person name="Olsen A.B."/>
            <person name="Spilsberg B."/>
            <person name="Lagesen K."/>
            <person name="Aakesson C.P."/>
            <person name="Strom S."/>
            <person name="Manji F."/>
            <person name="Birkbeck T.H."/>
            <person name="Nilsen H.K."/>
        </authorList>
    </citation>
    <scope>NUCLEOTIDE SEQUENCE</scope>
    <source>
        <strain evidence="2">98B1</strain>
    </source>
</reference>
<gene>
    <name evidence="2" type="ORF">QJU97_01085</name>
</gene>
<evidence type="ECO:0000256" key="1">
    <source>
        <dbReference type="SAM" id="Phobius"/>
    </source>
</evidence>
<dbReference type="Proteomes" id="UP001231736">
    <property type="component" value="Unassembled WGS sequence"/>
</dbReference>
<keyword evidence="1" id="KW-0812">Transmembrane</keyword>
<proteinExistence type="predicted"/>
<feature type="transmembrane region" description="Helical" evidence="1">
    <location>
        <begin position="143"/>
        <end position="162"/>
    </location>
</feature>
<sequence>MKNNEINIRIEDLHHINRELSHWNLFMRYWEWQDYVIVSSILIISLILIAYGVSPDGKLCVALLGAGLIIGAFFYANEKDNKIISKQYSYVSAKKSKPQKIQEIYIRIFKEHINNPHFLKPKNIEFVINAIQREQEMQSYQSFGLFQTFLVSSITVLATLFFTGSMEYALSGFDDFMKLFKMMGGIFILALGQFYFIEFVIFREFILWRRQKN</sequence>
<comment type="caution">
    <text evidence="2">The sequence shown here is derived from an EMBL/GenBank/DDBJ whole genome shotgun (WGS) entry which is preliminary data.</text>
</comment>
<keyword evidence="1" id="KW-0472">Membrane</keyword>
<evidence type="ECO:0000313" key="3">
    <source>
        <dbReference type="Proteomes" id="UP001231736"/>
    </source>
</evidence>